<feature type="non-terminal residue" evidence="3">
    <location>
        <position position="255"/>
    </location>
</feature>
<evidence type="ECO:0000313" key="4">
    <source>
        <dbReference type="Proteomes" id="UP000236630"/>
    </source>
</evidence>
<sequence length="255" mass="28887">MKDLKVLDLGGIRGFSLPSSLSFLINLRTLSLHDCRRFGDLPLIGELSLLEILDLSESDVSEIPVSFGRLGHLRLLDLTDCVHLELIPRGVLSSLRKLEELYMSHSFCHWQFESEEDARSNAKFIELGALSRLTSLHIDIPKGKIMPSDMSFQNLTSFSIKIGDLEEDPLSDFIELFLEKFNKRCSRAMGLSQDMRISALHSWIKNLLLRSEILALAEVNDLENMVSDLANDGFNELMFLVIVRCNEMKCLVNSL</sequence>
<dbReference type="SUPFAM" id="SSF52058">
    <property type="entry name" value="L domain-like"/>
    <property type="match status" value="1"/>
</dbReference>
<dbReference type="EMBL" id="BDQV01012465">
    <property type="protein sequence ID" value="GAY69649.1"/>
    <property type="molecule type" value="Genomic_DNA"/>
</dbReference>
<accession>A0A2H5QYJ0</accession>
<evidence type="ECO:0000313" key="3">
    <source>
        <dbReference type="EMBL" id="GAY69649.1"/>
    </source>
</evidence>
<dbReference type="PANTHER" id="PTHR47186">
    <property type="entry name" value="LEUCINE-RICH REPEAT-CONTAINING PROTEIN 57"/>
    <property type="match status" value="1"/>
</dbReference>
<dbReference type="Gene3D" id="3.80.10.10">
    <property type="entry name" value="Ribonuclease Inhibitor"/>
    <property type="match status" value="1"/>
</dbReference>
<gene>
    <name evidence="3" type="ORF">CUMW_289040</name>
</gene>
<keyword evidence="1" id="KW-0677">Repeat</keyword>
<name>A0A2H5QYJ0_CITUN</name>
<keyword evidence="4" id="KW-1185">Reference proteome</keyword>
<dbReference type="PANTHER" id="PTHR47186:SF3">
    <property type="entry name" value="OS09G0267800 PROTEIN"/>
    <property type="match status" value="1"/>
</dbReference>
<comment type="caution">
    <text evidence="3">The sequence shown here is derived from an EMBL/GenBank/DDBJ whole genome shotgun (WGS) entry which is preliminary data.</text>
</comment>
<dbReference type="InterPro" id="IPR055414">
    <property type="entry name" value="LRR_R13L4/SHOC2-like"/>
</dbReference>
<organism evidence="3 4">
    <name type="scientific">Citrus unshiu</name>
    <name type="common">Satsuma mandarin</name>
    <name type="synonym">Citrus nobilis var. unshiu</name>
    <dbReference type="NCBI Taxonomy" id="55188"/>
    <lineage>
        <taxon>Eukaryota</taxon>
        <taxon>Viridiplantae</taxon>
        <taxon>Streptophyta</taxon>
        <taxon>Embryophyta</taxon>
        <taxon>Tracheophyta</taxon>
        <taxon>Spermatophyta</taxon>
        <taxon>Magnoliopsida</taxon>
        <taxon>eudicotyledons</taxon>
        <taxon>Gunneridae</taxon>
        <taxon>Pentapetalae</taxon>
        <taxon>rosids</taxon>
        <taxon>malvids</taxon>
        <taxon>Sapindales</taxon>
        <taxon>Rutaceae</taxon>
        <taxon>Aurantioideae</taxon>
        <taxon>Citrus</taxon>
    </lineage>
</organism>
<dbReference type="Pfam" id="PF23598">
    <property type="entry name" value="LRR_14"/>
    <property type="match status" value="1"/>
</dbReference>
<dbReference type="Proteomes" id="UP000236630">
    <property type="component" value="Unassembled WGS sequence"/>
</dbReference>
<dbReference type="AlphaFoldDB" id="A0A2H5QYJ0"/>
<evidence type="ECO:0000256" key="1">
    <source>
        <dbReference type="ARBA" id="ARBA00022737"/>
    </source>
</evidence>
<evidence type="ECO:0000259" key="2">
    <source>
        <dbReference type="Pfam" id="PF23598"/>
    </source>
</evidence>
<protein>
    <recommendedName>
        <fullName evidence="2">Disease resistance R13L4/SHOC-2-like LRR domain-containing protein</fullName>
    </recommendedName>
</protein>
<proteinExistence type="predicted"/>
<dbReference type="InterPro" id="IPR032675">
    <property type="entry name" value="LRR_dom_sf"/>
</dbReference>
<feature type="domain" description="Disease resistance R13L4/SHOC-2-like LRR" evidence="2">
    <location>
        <begin position="4"/>
        <end position="211"/>
    </location>
</feature>
<reference evidence="3 4" key="1">
    <citation type="journal article" date="2017" name="Front. Genet.">
        <title>Draft sequencing of the heterozygous diploid genome of Satsuma (Citrus unshiu Marc.) using a hybrid assembly approach.</title>
        <authorList>
            <person name="Shimizu T."/>
            <person name="Tanizawa Y."/>
            <person name="Mochizuki T."/>
            <person name="Nagasaki H."/>
            <person name="Yoshioka T."/>
            <person name="Toyoda A."/>
            <person name="Fujiyama A."/>
            <person name="Kaminuma E."/>
            <person name="Nakamura Y."/>
        </authorList>
    </citation>
    <scope>NUCLEOTIDE SEQUENCE [LARGE SCALE GENOMIC DNA]</scope>
    <source>
        <strain evidence="4">cv. Miyagawa wase</strain>
    </source>
</reference>